<dbReference type="PANTHER" id="PTHR42896">
    <property type="entry name" value="XYLULOSE-1,5-BISPHOSPHATE (XUBP) PHOSPHATASE"/>
    <property type="match status" value="1"/>
</dbReference>
<dbReference type="Pfam" id="PF00702">
    <property type="entry name" value="Hydrolase"/>
    <property type="match status" value="1"/>
</dbReference>
<name>A0A3L9Y692_9RHOB</name>
<dbReference type="AlphaFoldDB" id="A0A3L9Y692"/>
<evidence type="ECO:0000313" key="2">
    <source>
        <dbReference type="Proteomes" id="UP000281343"/>
    </source>
</evidence>
<reference evidence="1 2" key="1">
    <citation type="submission" date="2018-10" db="EMBL/GenBank/DDBJ databases">
        <authorList>
            <person name="Jung H.S."/>
            <person name="Jeon C.O."/>
        </authorList>
    </citation>
    <scope>NUCLEOTIDE SEQUENCE [LARGE SCALE GENOMIC DNA]</scope>
    <source>
        <strain evidence="1 2">MA-7-27</strain>
    </source>
</reference>
<dbReference type="InterPro" id="IPR036412">
    <property type="entry name" value="HAD-like_sf"/>
</dbReference>
<dbReference type="PANTHER" id="PTHR42896:SF2">
    <property type="entry name" value="CBBY-LIKE PROTEIN"/>
    <property type="match status" value="1"/>
</dbReference>
<proteinExistence type="predicted"/>
<dbReference type="InterPro" id="IPR023198">
    <property type="entry name" value="PGP-like_dom2"/>
</dbReference>
<sequence length="256" mass="27275">MPRRGKCGGDVARRLPRGCHDPGRRRFMTPKAVIFGGIGSLAECAELDRAAWNAAFRIHGVPWEWSWDTYAELMRPGGDRQLAARFADHLRVTVDAARLDATHQRVFAARLSGGIPLRPGVDGVLRWAARAGLTLALVSRSEAAPVQALLKATARARGGIPFDMTVLRSDVERMAPDPQAMELALDELSLAPEQAVAIVDTPVAAEAAETLGIPCLGFPGLLAAEGGFAETLARASILSVATVLEAWRGLPMAAAE</sequence>
<organism evidence="1 2">
    <name type="scientific">Rhodophyticola porphyridii</name>
    <dbReference type="NCBI Taxonomy" id="1852017"/>
    <lineage>
        <taxon>Bacteria</taxon>
        <taxon>Pseudomonadati</taxon>
        <taxon>Pseudomonadota</taxon>
        <taxon>Alphaproteobacteria</taxon>
        <taxon>Rhodobacterales</taxon>
        <taxon>Roseobacteraceae</taxon>
        <taxon>Rhodophyticola</taxon>
    </lineage>
</organism>
<dbReference type="Gene3D" id="1.10.150.240">
    <property type="entry name" value="Putative phosphatase, domain 2"/>
    <property type="match status" value="1"/>
</dbReference>
<dbReference type="SUPFAM" id="SSF56784">
    <property type="entry name" value="HAD-like"/>
    <property type="match status" value="1"/>
</dbReference>
<keyword evidence="2" id="KW-1185">Reference proteome</keyword>
<dbReference type="InterPro" id="IPR023214">
    <property type="entry name" value="HAD_sf"/>
</dbReference>
<dbReference type="InterPro" id="IPR044999">
    <property type="entry name" value="CbbY-like"/>
</dbReference>
<dbReference type="Gene3D" id="3.40.50.1000">
    <property type="entry name" value="HAD superfamily/HAD-like"/>
    <property type="match status" value="1"/>
</dbReference>
<keyword evidence="1" id="KW-0378">Hydrolase</keyword>
<accession>A0A3L9Y692</accession>
<protein>
    <submittedName>
        <fullName evidence="1">HAD family hydrolase</fullName>
    </submittedName>
</protein>
<evidence type="ECO:0000313" key="1">
    <source>
        <dbReference type="EMBL" id="RMA41636.1"/>
    </source>
</evidence>
<gene>
    <name evidence="1" type="ORF">D9R08_12205</name>
</gene>
<dbReference type="GO" id="GO:0016787">
    <property type="term" value="F:hydrolase activity"/>
    <property type="evidence" value="ECO:0007669"/>
    <property type="project" value="UniProtKB-KW"/>
</dbReference>
<comment type="caution">
    <text evidence="1">The sequence shown here is derived from an EMBL/GenBank/DDBJ whole genome shotgun (WGS) entry which is preliminary data.</text>
</comment>
<dbReference type="EMBL" id="RCNT01000006">
    <property type="protein sequence ID" value="RMA41636.1"/>
    <property type="molecule type" value="Genomic_DNA"/>
</dbReference>
<dbReference type="Proteomes" id="UP000281343">
    <property type="component" value="Unassembled WGS sequence"/>
</dbReference>